<evidence type="ECO:0008006" key="4">
    <source>
        <dbReference type="Google" id="ProtNLM"/>
    </source>
</evidence>
<feature type="transmembrane region" description="Helical" evidence="1">
    <location>
        <begin position="119"/>
        <end position="139"/>
    </location>
</feature>
<feature type="transmembrane region" description="Helical" evidence="1">
    <location>
        <begin position="21"/>
        <end position="48"/>
    </location>
</feature>
<name>A0A2T2XD97_9FIRM</name>
<feature type="transmembrane region" description="Helical" evidence="1">
    <location>
        <begin position="78"/>
        <end position="95"/>
    </location>
</feature>
<dbReference type="Proteomes" id="UP000242972">
    <property type="component" value="Unassembled WGS sequence"/>
</dbReference>
<evidence type="ECO:0000313" key="3">
    <source>
        <dbReference type="Proteomes" id="UP000242972"/>
    </source>
</evidence>
<gene>
    <name evidence="2" type="ORF">C7B46_14310</name>
</gene>
<evidence type="ECO:0000313" key="2">
    <source>
        <dbReference type="EMBL" id="PSR32426.1"/>
    </source>
</evidence>
<proteinExistence type="predicted"/>
<keyword evidence="1" id="KW-0812">Transmembrane</keyword>
<comment type="caution">
    <text evidence="2">The sequence shown here is derived from an EMBL/GenBank/DDBJ whole genome shotgun (WGS) entry which is preliminary data.</text>
</comment>
<accession>A0A2T2XD97</accession>
<feature type="transmembrane region" description="Helical" evidence="1">
    <location>
        <begin position="54"/>
        <end position="71"/>
    </location>
</feature>
<feature type="transmembrane region" description="Helical" evidence="1">
    <location>
        <begin position="228"/>
        <end position="251"/>
    </location>
</feature>
<sequence>MDSNAVQDRHWLTLTSWLMDLAWLLGLVYLCLPRPATLMALAGIAFVAQRWRRWPFVVSIGMAATLGALGYQIYRSDLAAGLVILGVFWGLLGHLNTPQRAVTWAVLFTAAEGFWDRDLWWLVWVVIILGIFYASSELPLSGRGGRLRNSLVGFVGLISLIAAALMTIVFWLIPWAWIIENTAGRVAAGLVRLIPSLHLPKHHLSPRVGGNLGHLSKVVHKAGPIETMILSVLAALVVIGVIWIVWSFLHLMDTEDPEDRQESFIVRESLIDVQGHQQFGSHQLLPPVRRLVQRHLRKLRHSSYARLRGETLRQWFERVYGTQGIPVDLYEQVRYGARSDTWESARLVADHWPKEGSEKV</sequence>
<dbReference type="AlphaFoldDB" id="A0A2T2XD97"/>
<keyword evidence="1" id="KW-1133">Transmembrane helix</keyword>
<protein>
    <recommendedName>
        <fullName evidence="4">DUF4129 domain-containing protein</fullName>
    </recommendedName>
</protein>
<organism evidence="2 3">
    <name type="scientific">Sulfobacillus benefaciens</name>
    <dbReference type="NCBI Taxonomy" id="453960"/>
    <lineage>
        <taxon>Bacteria</taxon>
        <taxon>Bacillati</taxon>
        <taxon>Bacillota</taxon>
        <taxon>Clostridia</taxon>
        <taxon>Eubacteriales</taxon>
        <taxon>Clostridiales Family XVII. Incertae Sedis</taxon>
        <taxon>Sulfobacillus</taxon>
    </lineage>
</organism>
<evidence type="ECO:0000256" key="1">
    <source>
        <dbReference type="SAM" id="Phobius"/>
    </source>
</evidence>
<reference evidence="2 3" key="1">
    <citation type="journal article" date="2014" name="BMC Genomics">
        <title>Comparison of environmental and isolate Sulfobacillus genomes reveals diverse carbon, sulfur, nitrogen, and hydrogen metabolisms.</title>
        <authorList>
            <person name="Justice N.B."/>
            <person name="Norman A."/>
            <person name="Brown C.T."/>
            <person name="Singh A."/>
            <person name="Thomas B.C."/>
            <person name="Banfield J.F."/>
        </authorList>
    </citation>
    <scope>NUCLEOTIDE SEQUENCE [LARGE SCALE GENOMIC DNA]</scope>
    <source>
        <strain evidence="2">AMDSBA4</strain>
    </source>
</reference>
<keyword evidence="1" id="KW-0472">Membrane</keyword>
<dbReference type="EMBL" id="PXYW01000041">
    <property type="protein sequence ID" value="PSR32426.1"/>
    <property type="molecule type" value="Genomic_DNA"/>
</dbReference>
<feature type="transmembrane region" description="Helical" evidence="1">
    <location>
        <begin position="151"/>
        <end position="173"/>
    </location>
</feature>